<dbReference type="Pfam" id="PF00646">
    <property type="entry name" value="F-box"/>
    <property type="match status" value="1"/>
</dbReference>
<name>A0A061FQH7_THECC</name>
<dbReference type="Gene3D" id="1.20.1280.50">
    <property type="match status" value="1"/>
</dbReference>
<dbReference type="InterPro" id="IPR017451">
    <property type="entry name" value="F-box-assoc_interact_dom"/>
</dbReference>
<reference evidence="3 4" key="1">
    <citation type="journal article" date="2013" name="Genome Biol.">
        <title>The genome sequence of the most widely cultivated cacao type and its use to identify candidate genes regulating pod color.</title>
        <authorList>
            <person name="Motamayor J.C."/>
            <person name="Mockaitis K."/>
            <person name="Schmutz J."/>
            <person name="Haiminen N."/>
            <person name="Iii D.L."/>
            <person name="Cornejo O."/>
            <person name="Findley S.D."/>
            <person name="Zheng P."/>
            <person name="Utro F."/>
            <person name="Royaert S."/>
            <person name="Saski C."/>
            <person name="Jenkins J."/>
            <person name="Podicheti R."/>
            <person name="Zhao M."/>
            <person name="Scheffler B.E."/>
            <person name="Stack J.C."/>
            <person name="Feltus F.A."/>
            <person name="Mustiga G.M."/>
            <person name="Amores F."/>
            <person name="Phillips W."/>
            <person name="Marelli J.P."/>
            <person name="May G.D."/>
            <person name="Shapiro H."/>
            <person name="Ma J."/>
            <person name="Bustamante C.D."/>
            <person name="Schnell R.J."/>
            <person name="Main D."/>
            <person name="Gilbert D."/>
            <person name="Parida L."/>
            <person name="Kuhn D.N."/>
        </authorList>
    </citation>
    <scope>NUCLEOTIDE SEQUENCE [LARGE SCALE GENOMIC DNA]</scope>
    <source>
        <strain evidence="4">cv. Matina 1-6</strain>
    </source>
</reference>
<dbReference type="NCBIfam" id="TIGR01640">
    <property type="entry name" value="F_box_assoc_1"/>
    <property type="match status" value="1"/>
</dbReference>
<dbReference type="SUPFAM" id="SSF81383">
    <property type="entry name" value="F-box domain"/>
    <property type="match status" value="1"/>
</dbReference>
<dbReference type="PANTHER" id="PTHR31672:SF13">
    <property type="entry name" value="F-BOX PROTEIN CPR30-LIKE"/>
    <property type="match status" value="1"/>
</dbReference>
<dbReference type="AlphaFoldDB" id="A0A061FQH7"/>
<dbReference type="OMA" id="HKNNCAR"/>
<dbReference type="Gramene" id="EOY18927">
    <property type="protein sequence ID" value="EOY18927"/>
    <property type="gene ID" value="TCM_043439"/>
</dbReference>
<dbReference type="InterPro" id="IPR001810">
    <property type="entry name" value="F-box_dom"/>
</dbReference>
<organism evidence="3 4">
    <name type="scientific">Theobroma cacao</name>
    <name type="common">Cacao</name>
    <name type="synonym">Cocoa</name>
    <dbReference type="NCBI Taxonomy" id="3641"/>
    <lineage>
        <taxon>Eukaryota</taxon>
        <taxon>Viridiplantae</taxon>
        <taxon>Streptophyta</taxon>
        <taxon>Embryophyta</taxon>
        <taxon>Tracheophyta</taxon>
        <taxon>Spermatophyta</taxon>
        <taxon>Magnoliopsida</taxon>
        <taxon>eudicotyledons</taxon>
        <taxon>Gunneridae</taxon>
        <taxon>Pentapetalae</taxon>
        <taxon>rosids</taxon>
        <taxon>malvids</taxon>
        <taxon>Malvales</taxon>
        <taxon>Malvaceae</taxon>
        <taxon>Byttnerioideae</taxon>
        <taxon>Theobroma</taxon>
    </lineage>
</organism>
<dbReference type="InParanoid" id="A0A061FQH7"/>
<feature type="domain" description="F-box" evidence="1">
    <location>
        <begin position="10"/>
        <end position="46"/>
    </location>
</feature>
<accession>A0A061FQH7</accession>
<dbReference type="STRING" id="3641.A0A061FQH7"/>
<dbReference type="CDD" id="cd22157">
    <property type="entry name" value="F-box_AtFBW1-like"/>
    <property type="match status" value="1"/>
</dbReference>
<dbReference type="InterPro" id="IPR006527">
    <property type="entry name" value="F-box-assoc_dom_typ1"/>
</dbReference>
<proteinExistence type="predicted"/>
<dbReference type="PANTHER" id="PTHR31672">
    <property type="entry name" value="BNACNNG10540D PROTEIN"/>
    <property type="match status" value="1"/>
</dbReference>
<dbReference type="InterPro" id="IPR050796">
    <property type="entry name" value="SCF_F-box_component"/>
</dbReference>
<dbReference type="HOGENOM" id="CLU_027176_1_4_1"/>
<dbReference type="Pfam" id="PF07734">
    <property type="entry name" value="FBA_1"/>
    <property type="match status" value="1"/>
</dbReference>
<sequence>MATRSGKGDWPDDLLTEILLRLPVKAIIRFKCVAKTWYSLFESPSFASQHLSISKKNKRFLICHTDTSGNLVMRLFVDQTLVSYQDLFPQMPQHIGDEYPIICIYDGLLCLCNTKPNYITLWNPFTREFRLLPQCNENMPPQIETFGHVIGFGWDSFSNDYKVIYQRTYIDLEEDIGKTHHAVYRMSTDSWRVLEGKDVEAFEELAICNSDSNTCVNGVYYWVAFKILHYHKVLAFHFGNEVFQLIDWPTVPEPQYSNGQLCRLPDDRISLWVSHFDENGKSNDVWVLNDEGQYWTKLLSIGPLLGVERMFGFFNKKINGSIKVFVEAISEQLLLYDHDTQEFKDLNIRLRQVWDCLEVYTYEESLVALSRDRIL</sequence>
<evidence type="ECO:0000313" key="4">
    <source>
        <dbReference type="Proteomes" id="UP000026915"/>
    </source>
</evidence>
<evidence type="ECO:0000259" key="1">
    <source>
        <dbReference type="Pfam" id="PF00646"/>
    </source>
</evidence>
<evidence type="ECO:0000313" key="3">
    <source>
        <dbReference type="EMBL" id="EOY18927.1"/>
    </source>
</evidence>
<protein>
    <recommendedName>
        <fullName evidence="5">F-box domain-containing protein</fullName>
    </recommendedName>
</protein>
<gene>
    <name evidence="3" type="ORF">TCM_043439</name>
</gene>
<evidence type="ECO:0000259" key="2">
    <source>
        <dbReference type="Pfam" id="PF07734"/>
    </source>
</evidence>
<dbReference type="eggNOG" id="ENOG502S2XW">
    <property type="taxonomic scope" value="Eukaryota"/>
</dbReference>
<dbReference type="Proteomes" id="UP000026915">
    <property type="component" value="Chromosome 10"/>
</dbReference>
<evidence type="ECO:0008006" key="5">
    <source>
        <dbReference type="Google" id="ProtNLM"/>
    </source>
</evidence>
<feature type="domain" description="F-box associated beta-propeller type 1" evidence="2">
    <location>
        <begin position="101"/>
        <end position="368"/>
    </location>
</feature>
<keyword evidence="4" id="KW-1185">Reference proteome</keyword>
<dbReference type="EMBL" id="CM001888">
    <property type="protein sequence ID" value="EOY18927.1"/>
    <property type="molecule type" value="Genomic_DNA"/>
</dbReference>
<dbReference type="InterPro" id="IPR036047">
    <property type="entry name" value="F-box-like_dom_sf"/>
</dbReference>